<feature type="transmembrane region" description="Helical" evidence="19">
    <location>
        <begin position="132"/>
        <end position="152"/>
    </location>
</feature>
<keyword evidence="9 18" id="KW-0812">Transmembrane</keyword>
<keyword evidence="6 18" id="KW-0645">Protease</keyword>
<dbReference type="RefSeq" id="WP_109824196.1">
    <property type="nucleotide sequence ID" value="NZ_QGKL01000039.1"/>
</dbReference>
<dbReference type="GO" id="GO:0005886">
    <property type="term" value="C:plasma membrane"/>
    <property type="evidence" value="ECO:0007669"/>
    <property type="project" value="UniProtKB-SubCell"/>
</dbReference>
<dbReference type="EC" id="2.1.1.-" evidence="18"/>
<comment type="similarity">
    <text evidence="2 17">Belongs to the peptidase A24 family.</text>
</comment>
<evidence type="ECO:0000256" key="8">
    <source>
        <dbReference type="ARBA" id="ARBA00022691"/>
    </source>
</evidence>
<keyword evidence="7 18" id="KW-0808">Transferase</keyword>
<keyword evidence="12 19" id="KW-0472">Membrane</keyword>
<dbReference type="InterPro" id="IPR050882">
    <property type="entry name" value="Prepilin_peptidase/N-MTase"/>
</dbReference>
<dbReference type="OrthoDB" id="9789291at2"/>
<evidence type="ECO:0000313" key="23">
    <source>
        <dbReference type="Proteomes" id="UP000245506"/>
    </source>
</evidence>
<dbReference type="AlphaFoldDB" id="A0A317C8C3"/>
<dbReference type="PANTHER" id="PTHR30487">
    <property type="entry name" value="TYPE 4 PREPILIN-LIKE PROTEINS LEADER PEPTIDE-PROCESSING ENZYME"/>
    <property type="match status" value="1"/>
</dbReference>
<keyword evidence="4" id="KW-0997">Cell inner membrane</keyword>
<gene>
    <name evidence="22" type="ORF">DKT75_14720</name>
</gene>
<feature type="domain" description="Prepilin peptidase A24 N-terminal" evidence="21">
    <location>
        <begin position="20"/>
        <end position="130"/>
    </location>
</feature>
<dbReference type="Proteomes" id="UP000245506">
    <property type="component" value="Unassembled WGS sequence"/>
</dbReference>
<name>A0A317C8C3_9GAMM</name>
<keyword evidence="10 18" id="KW-0378">Hydrolase</keyword>
<sequence length="294" mass="33110">MQLLAILQQYPVFLIIVVGIFSLLIGSFLNAAIYRIPVMLEREWDDECDAHINQDNPDFVPKERERFNLFVPRSICPTCNHKISSLENIPVLSYLLLKGKCKGCKTGISIQYPLVEIATALVSMLIAWKFGYGWQMMSLLILTWTLITLGMIDAKTMLLPDSLTLPLMWLGLIANYNNLFISLHEAVLGAIVGYMSLWIVYQLFKLLTKKEGMGFGDFKILAALGAWGGWQILPFTIFASALLGAVIGIIMMKMRKQKDSHPTPYGPWLALAGLIGMIWRDEILVAMHTYYGLS</sequence>
<evidence type="ECO:0000256" key="11">
    <source>
        <dbReference type="ARBA" id="ARBA00022989"/>
    </source>
</evidence>
<evidence type="ECO:0000256" key="9">
    <source>
        <dbReference type="ARBA" id="ARBA00022692"/>
    </source>
</evidence>
<dbReference type="EMBL" id="QGKL01000039">
    <property type="protein sequence ID" value="PWQ94547.1"/>
    <property type="molecule type" value="Genomic_DNA"/>
</dbReference>
<evidence type="ECO:0000256" key="16">
    <source>
        <dbReference type="ARBA" id="ARBA00071870"/>
    </source>
</evidence>
<comment type="function">
    <text evidence="18">Plays an essential role in type IV pili and type II pseudopili formation by proteolytically removing the leader sequence from substrate proteins and subsequently monomethylating the alpha-amino group of the newly exposed N-terminal phenylalanine.</text>
</comment>
<evidence type="ECO:0000259" key="20">
    <source>
        <dbReference type="Pfam" id="PF01478"/>
    </source>
</evidence>
<dbReference type="Gene3D" id="1.20.120.1220">
    <property type="match status" value="1"/>
</dbReference>
<keyword evidence="5 18" id="KW-0489">Methyltransferase</keyword>
<proteinExistence type="inferred from homology"/>
<dbReference type="InterPro" id="IPR010627">
    <property type="entry name" value="Prepilin_pept_A24_N"/>
</dbReference>
<dbReference type="InterPro" id="IPR014032">
    <property type="entry name" value="Peptidase_A24A_bac"/>
</dbReference>
<keyword evidence="8" id="KW-0949">S-adenosyl-L-methionine</keyword>
<evidence type="ECO:0000259" key="21">
    <source>
        <dbReference type="Pfam" id="PF06750"/>
    </source>
</evidence>
<accession>A0A317C8C3</accession>
<evidence type="ECO:0000256" key="10">
    <source>
        <dbReference type="ARBA" id="ARBA00022801"/>
    </source>
</evidence>
<organism evidence="22 23">
    <name type="scientific">Leucothrix arctica</name>
    <dbReference type="NCBI Taxonomy" id="1481894"/>
    <lineage>
        <taxon>Bacteria</taxon>
        <taxon>Pseudomonadati</taxon>
        <taxon>Pseudomonadota</taxon>
        <taxon>Gammaproteobacteria</taxon>
        <taxon>Thiotrichales</taxon>
        <taxon>Thiotrichaceae</taxon>
        <taxon>Leucothrix</taxon>
    </lineage>
</organism>
<dbReference type="Pfam" id="PF01478">
    <property type="entry name" value="Peptidase_A24"/>
    <property type="match status" value="1"/>
</dbReference>
<evidence type="ECO:0000256" key="19">
    <source>
        <dbReference type="SAM" id="Phobius"/>
    </source>
</evidence>
<keyword evidence="11 19" id="KW-1133">Transmembrane helix</keyword>
<evidence type="ECO:0000256" key="17">
    <source>
        <dbReference type="RuleBase" id="RU003793"/>
    </source>
</evidence>
<evidence type="ECO:0000256" key="15">
    <source>
        <dbReference type="ARBA" id="ARBA00067082"/>
    </source>
</evidence>
<dbReference type="FunFam" id="1.20.120.1220:FF:000001">
    <property type="entry name" value="Type 4 prepilin-like proteins leader peptide-processing enzyme"/>
    <property type="match status" value="1"/>
</dbReference>
<dbReference type="InterPro" id="IPR000045">
    <property type="entry name" value="Prepilin_IV_endopep_pep"/>
</dbReference>
<evidence type="ECO:0000256" key="14">
    <source>
        <dbReference type="ARBA" id="ARBA00050401"/>
    </source>
</evidence>
<evidence type="ECO:0000256" key="7">
    <source>
        <dbReference type="ARBA" id="ARBA00022679"/>
    </source>
</evidence>
<dbReference type="EC" id="3.4.23.43" evidence="15 18"/>
<keyword evidence="23" id="KW-1185">Reference proteome</keyword>
<feature type="transmembrane region" description="Helical" evidence="19">
    <location>
        <begin position="158"/>
        <end position="174"/>
    </location>
</feature>
<feature type="transmembrane region" description="Helical" evidence="19">
    <location>
        <begin position="224"/>
        <end position="250"/>
    </location>
</feature>
<dbReference type="GO" id="GO:0032259">
    <property type="term" value="P:methylation"/>
    <property type="evidence" value="ECO:0007669"/>
    <property type="project" value="UniProtKB-KW"/>
</dbReference>
<protein>
    <recommendedName>
        <fullName evidence="16 18">Prepilin leader peptidase/N-methyltransferase</fullName>
        <ecNumber evidence="18">2.1.1.-</ecNumber>
        <ecNumber evidence="15 18">3.4.23.43</ecNumber>
    </recommendedName>
</protein>
<dbReference type="PANTHER" id="PTHR30487:SF0">
    <property type="entry name" value="PREPILIN LEADER PEPTIDASE_N-METHYLTRANSFERASE-RELATED"/>
    <property type="match status" value="1"/>
</dbReference>
<evidence type="ECO:0000256" key="12">
    <source>
        <dbReference type="ARBA" id="ARBA00023136"/>
    </source>
</evidence>
<comment type="subcellular location">
    <subcellularLocation>
        <location evidence="1">Cell inner membrane</location>
        <topology evidence="1">Multi-pass membrane protein</topology>
    </subcellularLocation>
    <subcellularLocation>
        <location evidence="18">Cell membrane</location>
        <topology evidence="18">Multi-pass membrane protein</topology>
    </subcellularLocation>
</comment>
<comment type="catalytic activity">
    <reaction evidence="14 18">
        <text>Typically cleaves a -Gly-|-Phe- bond to release an N-terminal, basic peptide of 5-8 residues from type IV prepilin, and then N-methylates the new N-terminal amino group, the methyl donor being S-adenosyl-L-methionine.</text>
        <dbReference type="EC" id="3.4.23.43"/>
    </reaction>
</comment>
<evidence type="ECO:0000256" key="18">
    <source>
        <dbReference type="RuleBase" id="RU003794"/>
    </source>
</evidence>
<evidence type="ECO:0000256" key="3">
    <source>
        <dbReference type="ARBA" id="ARBA00022475"/>
    </source>
</evidence>
<feature type="transmembrane region" description="Helical" evidence="19">
    <location>
        <begin position="186"/>
        <end position="204"/>
    </location>
</feature>
<dbReference type="PRINTS" id="PR00864">
    <property type="entry name" value="PREPILNPTASE"/>
</dbReference>
<evidence type="ECO:0000256" key="2">
    <source>
        <dbReference type="ARBA" id="ARBA00005801"/>
    </source>
</evidence>
<evidence type="ECO:0000256" key="4">
    <source>
        <dbReference type="ARBA" id="ARBA00022519"/>
    </source>
</evidence>
<feature type="transmembrane region" description="Helical" evidence="19">
    <location>
        <begin position="12"/>
        <end position="34"/>
    </location>
</feature>
<dbReference type="GO" id="GO:0008168">
    <property type="term" value="F:methyltransferase activity"/>
    <property type="evidence" value="ECO:0007669"/>
    <property type="project" value="UniProtKB-KW"/>
</dbReference>
<dbReference type="GO" id="GO:0006465">
    <property type="term" value="P:signal peptide processing"/>
    <property type="evidence" value="ECO:0007669"/>
    <property type="project" value="TreeGrafter"/>
</dbReference>
<evidence type="ECO:0000256" key="6">
    <source>
        <dbReference type="ARBA" id="ARBA00022670"/>
    </source>
</evidence>
<evidence type="ECO:0000313" key="22">
    <source>
        <dbReference type="EMBL" id="PWQ94547.1"/>
    </source>
</evidence>
<feature type="domain" description="Prepilin type IV endopeptidase peptidase" evidence="20">
    <location>
        <begin position="140"/>
        <end position="249"/>
    </location>
</feature>
<evidence type="ECO:0000256" key="5">
    <source>
        <dbReference type="ARBA" id="ARBA00022603"/>
    </source>
</evidence>
<dbReference type="Pfam" id="PF06750">
    <property type="entry name" value="A24_N_bact"/>
    <property type="match status" value="1"/>
</dbReference>
<keyword evidence="3" id="KW-1003">Cell membrane</keyword>
<dbReference type="GO" id="GO:0004190">
    <property type="term" value="F:aspartic-type endopeptidase activity"/>
    <property type="evidence" value="ECO:0007669"/>
    <property type="project" value="UniProtKB-EC"/>
</dbReference>
<reference evidence="22 23" key="1">
    <citation type="submission" date="2018-05" db="EMBL/GenBank/DDBJ databases">
        <title>Leucothrix arctica sp. nov., isolated from Arctic seawater.</title>
        <authorList>
            <person name="Choi A."/>
            <person name="Baek K."/>
        </authorList>
    </citation>
    <scope>NUCLEOTIDE SEQUENCE [LARGE SCALE GENOMIC DNA]</scope>
    <source>
        <strain evidence="22 23">IMCC9719</strain>
    </source>
</reference>
<keyword evidence="13 18" id="KW-0511">Multifunctional enzyme</keyword>
<comment type="caution">
    <text evidence="22">The sequence shown here is derived from an EMBL/GenBank/DDBJ whole genome shotgun (WGS) entry which is preliminary data.</text>
</comment>
<evidence type="ECO:0000256" key="1">
    <source>
        <dbReference type="ARBA" id="ARBA00004429"/>
    </source>
</evidence>
<evidence type="ECO:0000256" key="13">
    <source>
        <dbReference type="ARBA" id="ARBA00023268"/>
    </source>
</evidence>